<evidence type="ECO:0000256" key="9">
    <source>
        <dbReference type="ARBA" id="ARBA00022989"/>
    </source>
</evidence>
<evidence type="ECO:0000256" key="2">
    <source>
        <dbReference type="ARBA" id="ARBA00004141"/>
    </source>
</evidence>
<feature type="transmembrane region" description="Helical" evidence="12">
    <location>
        <begin position="41"/>
        <end position="61"/>
    </location>
</feature>
<dbReference type="EC" id="2.7.13.3" evidence="3"/>
<dbReference type="InterPro" id="IPR036097">
    <property type="entry name" value="HisK_dim/P_sf"/>
</dbReference>
<dbReference type="CDD" id="cd00130">
    <property type="entry name" value="PAS"/>
    <property type="match status" value="1"/>
</dbReference>
<evidence type="ECO:0000256" key="5">
    <source>
        <dbReference type="ARBA" id="ARBA00022692"/>
    </source>
</evidence>
<proteinExistence type="predicted"/>
<feature type="transmembrane region" description="Helical" evidence="12">
    <location>
        <begin position="12"/>
        <end position="29"/>
    </location>
</feature>
<dbReference type="GO" id="GO:0007234">
    <property type="term" value="P:osmosensory signaling via phosphorelay pathway"/>
    <property type="evidence" value="ECO:0007669"/>
    <property type="project" value="TreeGrafter"/>
</dbReference>
<dbReference type="Pfam" id="PF08448">
    <property type="entry name" value="PAS_4"/>
    <property type="match status" value="1"/>
</dbReference>
<dbReference type="InterPro" id="IPR035965">
    <property type="entry name" value="PAS-like_dom_sf"/>
</dbReference>
<evidence type="ECO:0000313" key="14">
    <source>
        <dbReference type="EMBL" id="KKM02146.1"/>
    </source>
</evidence>
<protein>
    <recommendedName>
        <fullName evidence="3">histidine kinase</fullName>
        <ecNumber evidence="3">2.7.13.3</ecNumber>
    </recommendedName>
</protein>
<dbReference type="PANTHER" id="PTHR42878:SF7">
    <property type="entry name" value="SENSOR HISTIDINE KINASE GLRK"/>
    <property type="match status" value="1"/>
</dbReference>
<dbReference type="GO" id="GO:0000155">
    <property type="term" value="F:phosphorelay sensor kinase activity"/>
    <property type="evidence" value="ECO:0007669"/>
    <property type="project" value="InterPro"/>
</dbReference>
<dbReference type="Pfam" id="PF00512">
    <property type="entry name" value="HisKA"/>
    <property type="match status" value="1"/>
</dbReference>
<keyword evidence="9 12" id="KW-1133">Transmembrane helix</keyword>
<reference evidence="14" key="1">
    <citation type="journal article" date="2015" name="Nature">
        <title>Complex archaea that bridge the gap between prokaryotes and eukaryotes.</title>
        <authorList>
            <person name="Spang A."/>
            <person name="Saw J.H."/>
            <person name="Jorgensen S.L."/>
            <person name="Zaremba-Niedzwiedzka K."/>
            <person name="Martijn J."/>
            <person name="Lind A.E."/>
            <person name="van Eijk R."/>
            <person name="Schleper C."/>
            <person name="Guy L."/>
            <person name="Ettema T.J."/>
        </authorList>
    </citation>
    <scope>NUCLEOTIDE SEQUENCE</scope>
</reference>
<evidence type="ECO:0000256" key="8">
    <source>
        <dbReference type="ARBA" id="ARBA00022840"/>
    </source>
</evidence>
<organism evidence="14">
    <name type="scientific">marine sediment metagenome</name>
    <dbReference type="NCBI Taxonomy" id="412755"/>
    <lineage>
        <taxon>unclassified sequences</taxon>
        <taxon>metagenomes</taxon>
        <taxon>ecological metagenomes</taxon>
    </lineage>
</organism>
<evidence type="ECO:0000256" key="11">
    <source>
        <dbReference type="ARBA" id="ARBA00023136"/>
    </source>
</evidence>
<evidence type="ECO:0000256" key="10">
    <source>
        <dbReference type="ARBA" id="ARBA00023012"/>
    </source>
</evidence>
<keyword evidence="6" id="KW-0547">Nucleotide-binding</keyword>
<dbReference type="Gene3D" id="3.30.450.20">
    <property type="entry name" value="PAS domain"/>
    <property type="match status" value="1"/>
</dbReference>
<comment type="caution">
    <text evidence="14">The sequence shown here is derived from an EMBL/GenBank/DDBJ whole genome shotgun (WGS) entry which is preliminary data.</text>
</comment>
<evidence type="ECO:0000256" key="4">
    <source>
        <dbReference type="ARBA" id="ARBA00022679"/>
    </source>
</evidence>
<keyword evidence="4" id="KW-0808">Transferase</keyword>
<comment type="catalytic activity">
    <reaction evidence="1">
        <text>ATP + protein L-histidine = ADP + protein N-phospho-L-histidine.</text>
        <dbReference type="EC" id="2.7.13.3"/>
    </reaction>
</comment>
<keyword evidence="8" id="KW-0067">ATP-binding</keyword>
<feature type="domain" description="PAS" evidence="13">
    <location>
        <begin position="287"/>
        <end position="338"/>
    </location>
</feature>
<dbReference type="PROSITE" id="PS50112">
    <property type="entry name" value="PAS"/>
    <property type="match status" value="1"/>
</dbReference>
<dbReference type="InterPro" id="IPR000014">
    <property type="entry name" value="PAS"/>
</dbReference>
<dbReference type="PANTHER" id="PTHR42878">
    <property type="entry name" value="TWO-COMPONENT HISTIDINE KINASE"/>
    <property type="match status" value="1"/>
</dbReference>
<comment type="subcellular location">
    <subcellularLocation>
        <location evidence="2">Membrane</location>
        <topology evidence="2">Multi-pass membrane protein</topology>
    </subcellularLocation>
</comment>
<dbReference type="SMART" id="SM00388">
    <property type="entry name" value="HisKA"/>
    <property type="match status" value="1"/>
</dbReference>
<evidence type="ECO:0000256" key="6">
    <source>
        <dbReference type="ARBA" id="ARBA00022741"/>
    </source>
</evidence>
<feature type="transmembrane region" description="Helical" evidence="12">
    <location>
        <begin position="127"/>
        <end position="147"/>
    </location>
</feature>
<dbReference type="InterPro" id="IPR013656">
    <property type="entry name" value="PAS_4"/>
</dbReference>
<evidence type="ECO:0000256" key="1">
    <source>
        <dbReference type="ARBA" id="ARBA00000085"/>
    </source>
</evidence>
<dbReference type="GO" id="GO:0016020">
    <property type="term" value="C:membrane"/>
    <property type="evidence" value="ECO:0007669"/>
    <property type="project" value="UniProtKB-SubCell"/>
</dbReference>
<accession>A0A0F9J8H3</accession>
<gene>
    <name evidence="14" type="ORF">LCGC14_1787330</name>
</gene>
<dbReference type="InterPro" id="IPR050351">
    <property type="entry name" value="BphY/WalK/GraS-like"/>
</dbReference>
<dbReference type="CDD" id="cd00082">
    <property type="entry name" value="HisKA"/>
    <property type="match status" value="1"/>
</dbReference>
<keyword evidence="7" id="KW-0418">Kinase</keyword>
<evidence type="ECO:0000256" key="7">
    <source>
        <dbReference type="ARBA" id="ARBA00022777"/>
    </source>
</evidence>
<dbReference type="Gene3D" id="1.10.287.130">
    <property type="match status" value="1"/>
</dbReference>
<keyword evidence="11 12" id="KW-0472">Membrane</keyword>
<feature type="transmembrane region" description="Helical" evidence="12">
    <location>
        <begin position="96"/>
        <end position="115"/>
    </location>
</feature>
<dbReference type="SMART" id="SM00091">
    <property type="entry name" value="PAS"/>
    <property type="match status" value="1"/>
</dbReference>
<dbReference type="SUPFAM" id="SSF47384">
    <property type="entry name" value="Homodimeric domain of signal transducing histidine kinase"/>
    <property type="match status" value="1"/>
</dbReference>
<dbReference type="SUPFAM" id="SSF55785">
    <property type="entry name" value="PYP-like sensor domain (PAS domain)"/>
    <property type="match status" value="1"/>
</dbReference>
<dbReference type="InterPro" id="IPR003661">
    <property type="entry name" value="HisK_dim/P_dom"/>
</dbReference>
<dbReference type="EMBL" id="LAZR01017012">
    <property type="protein sequence ID" value="KKM02146.1"/>
    <property type="molecule type" value="Genomic_DNA"/>
</dbReference>
<dbReference type="GO" id="GO:0030295">
    <property type="term" value="F:protein kinase activator activity"/>
    <property type="evidence" value="ECO:0007669"/>
    <property type="project" value="TreeGrafter"/>
</dbReference>
<keyword evidence="10" id="KW-0902">Two-component regulatory system</keyword>
<evidence type="ECO:0000256" key="12">
    <source>
        <dbReference type="SAM" id="Phobius"/>
    </source>
</evidence>
<evidence type="ECO:0000259" key="13">
    <source>
        <dbReference type="PROSITE" id="PS50112"/>
    </source>
</evidence>
<name>A0A0F9J8H3_9ZZZZ</name>
<evidence type="ECO:0000256" key="3">
    <source>
        <dbReference type="ARBA" id="ARBA00012438"/>
    </source>
</evidence>
<dbReference type="AlphaFoldDB" id="A0A0F9J8H3"/>
<dbReference type="GO" id="GO:0005524">
    <property type="term" value="F:ATP binding"/>
    <property type="evidence" value="ECO:0007669"/>
    <property type="project" value="UniProtKB-KW"/>
</dbReference>
<dbReference type="NCBIfam" id="TIGR00229">
    <property type="entry name" value="sensory_box"/>
    <property type="match status" value="1"/>
</dbReference>
<feature type="non-terminal residue" evidence="14">
    <location>
        <position position="594"/>
    </location>
</feature>
<keyword evidence="5 12" id="KW-0812">Transmembrane</keyword>
<sequence length="594" mass="68879">MKSFLAKYKIIMASLIIVTLGIIIELIFFNLHRFSNEFHEFLIRFVVFGVIFTLSVIIQYYSNYSRQQIQSNEKFEIESYNESGYQRLLGKVKYKIIIFGLICGIIVAIIELLVFGNHEFPHKVHEILTFIMSLGVIFTLSVVLQYYSKQQIKSVQKLIESEHNLGERVKELTCLYGLSKLVENPEISQEAILQGTLDLILPAWQFPEITCARIYFDNKEFKTSNFKETEWKLSTNVIVNEKVMMIEVYYLEDKPFLKEEESLLDDLGKRLKNFFEIKVAIQKLLESEERLQKFMDSATDSFILFDSELNYIDVNEVSQQLVAKSKEELIGKNILDIVPYIKETERYDKYLEVINTGIPFSTEDVIYNSVDGILSVYLSVRAFKVGDGLGIISTDITERKKNEKEIIDLAQFPSENPYPVLRVSRNGFMYINDAGQKLLNLVDSDQIPDIFQESVKNTFESNQISKSEVEFDNRVYSFTITPVKDHGYVNIYGMDVTERKHREENLKEINELKSEFLRRASHELKTPLISIKGFSELILSLHGDQLETSIISKLREINDGCERLQNIINNLLKTSRLESPDLKPNVQKEDLSFL</sequence>
<dbReference type="GO" id="GO:0000156">
    <property type="term" value="F:phosphorelay response regulator activity"/>
    <property type="evidence" value="ECO:0007669"/>
    <property type="project" value="TreeGrafter"/>
</dbReference>